<organism evidence="2 3">
    <name type="scientific">Dreissena polymorpha</name>
    <name type="common">Zebra mussel</name>
    <name type="synonym">Mytilus polymorpha</name>
    <dbReference type="NCBI Taxonomy" id="45954"/>
    <lineage>
        <taxon>Eukaryota</taxon>
        <taxon>Metazoa</taxon>
        <taxon>Spiralia</taxon>
        <taxon>Lophotrochozoa</taxon>
        <taxon>Mollusca</taxon>
        <taxon>Bivalvia</taxon>
        <taxon>Autobranchia</taxon>
        <taxon>Heteroconchia</taxon>
        <taxon>Euheterodonta</taxon>
        <taxon>Imparidentia</taxon>
        <taxon>Neoheterodontei</taxon>
        <taxon>Myida</taxon>
        <taxon>Dreissenoidea</taxon>
        <taxon>Dreissenidae</taxon>
        <taxon>Dreissena</taxon>
    </lineage>
</organism>
<comment type="caution">
    <text evidence="2">The sequence shown here is derived from an EMBL/GenBank/DDBJ whole genome shotgun (WGS) entry which is preliminary data.</text>
</comment>
<sequence length="129" mass="15143">MMLKKNFNVILFHKFQILKDIPEEDWQKKRCYRDVTESEKKRKQVSTTKEQERKANCKSRQAEQQRYMVAETEKAAHQNTTNDIYSITKIIEGKCVKPTTNGRRRELISKLATLNPTNISRATSDLPIN</sequence>
<evidence type="ECO:0000313" key="2">
    <source>
        <dbReference type="EMBL" id="KAH3829996.1"/>
    </source>
</evidence>
<dbReference type="EMBL" id="JAIWYP010000004">
    <property type="protein sequence ID" value="KAH3829996.1"/>
    <property type="molecule type" value="Genomic_DNA"/>
</dbReference>
<evidence type="ECO:0000313" key="3">
    <source>
        <dbReference type="Proteomes" id="UP000828390"/>
    </source>
</evidence>
<feature type="compositionally biased region" description="Basic and acidic residues" evidence="1">
    <location>
        <begin position="49"/>
        <end position="62"/>
    </location>
</feature>
<evidence type="ECO:0000256" key="1">
    <source>
        <dbReference type="SAM" id="MobiDB-lite"/>
    </source>
</evidence>
<gene>
    <name evidence="2" type="ORF">DPMN_103230</name>
</gene>
<feature type="region of interest" description="Disordered" evidence="1">
    <location>
        <begin position="32"/>
        <end position="62"/>
    </location>
</feature>
<keyword evidence="3" id="KW-1185">Reference proteome</keyword>
<dbReference type="Proteomes" id="UP000828390">
    <property type="component" value="Unassembled WGS sequence"/>
</dbReference>
<accession>A0A9D4H5L3</accession>
<proteinExistence type="predicted"/>
<protein>
    <submittedName>
        <fullName evidence="2">Uncharacterized protein</fullName>
    </submittedName>
</protein>
<reference evidence="2" key="1">
    <citation type="journal article" date="2019" name="bioRxiv">
        <title>The Genome of the Zebra Mussel, Dreissena polymorpha: A Resource for Invasive Species Research.</title>
        <authorList>
            <person name="McCartney M.A."/>
            <person name="Auch B."/>
            <person name="Kono T."/>
            <person name="Mallez S."/>
            <person name="Zhang Y."/>
            <person name="Obille A."/>
            <person name="Becker A."/>
            <person name="Abrahante J.E."/>
            <person name="Garbe J."/>
            <person name="Badalamenti J.P."/>
            <person name="Herman A."/>
            <person name="Mangelson H."/>
            <person name="Liachko I."/>
            <person name="Sullivan S."/>
            <person name="Sone E.D."/>
            <person name="Koren S."/>
            <person name="Silverstein K.A.T."/>
            <person name="Beckman K.B."/>
            <person name="Gohl D.M."/>
        </authorList>
    </citation>
    <scope>NUCLEOTIDE SEQUENCE</scope>
    <source>
        <strain evidence="2">Duluth1</strain>
        <tissue evidence="2">Whole animal</tissue>
    </source>
</reference>
<reference evidence="2" key="2">
    <citation type="submission" date="2020-11" db="EMBL/GenBank/DDBJ databases">
        <authorList>
            <person name="McCartney M.A."/>
            <person name="Auch B."/>
            <person name="Kono T."/>
            <person name="Mallez S."/>
            <person name="Becker A."/>
            <person name="Gohl D.M."/>
            <person name="Silverstein K.A.T."/>
            <person name="Koren S."/>
            <person name="Bechman K.B."/>
            <person name="Herman A."/>
            <person name="Abrahante J.E."/>
            <person name="Garbe J."/>
        </authorList>
    </citation>
    <scope>NUCLEOTIDE SEQUENCE</scope>
    <source>
        <strain evidence="2">Duluth1</strain>
        <tissue evidence="2">Whole animal</tissue>
    </source>
</reference>
<dbReference type="AlphaFoldDB" id="A0A9D4H5L3"/>
<name>A0A9D4H5L3_DREPO</name>